<dbReference type="CDD" id="cd01949">
    <property type="entry name" value="GGDEF"/>
    <property type="match status" value="1"/>
</dbReference>
<proteinExistence type="predicted"/>
<evidence type="ECO:0000259" key="1">
    <source>
        <dbReference type="PROSITE" id="PS50887"/>
    </source>
</evidence>
<feature type="domain" description="GGDEF" evidence="1">
    <location>
        <begin position="381"/>
        <end position="510"/>
    </location>
</feature>
<dbReference type="InterPro" id="IPR011990">
    <property type="entry name" value="TPR-like_helical_dom_sf"/>
</dbReference>
<reference evidence="2 3" key="1">
    <citation type="submission" date="2021-01" db="EMBL/GenBank/DDBJ databases">
        <title>Whole genome shotgun sequence of Actinoplanes humidus NBRC 14915.</title>
        <authorList>
            <person name="Komaki H."/>
            <person name="Tamura T."/>
        </authorList>
    </citation>
    <scope>NUCLEOTIDE SEQUENCE [LARGE SCALE GENOMIC DNA]</scope>
    <source>
        <strain evidence="2 3">NBRC 14915</strain>
    </source>
</reference>
<dbReference type="PANTHER" id="PTHR45138">
    <property type="entry name" value="REGULATORY COMPONENTS OF SENSORY TRANSDUCTION SYSTEM"/>
    <property type="match status" value="1"/>
</dbReference>
<dbReference type="PANTHER" id="PTHR45138:SF9">
    <property type="entry name" value="DIGUANYLATE CYCLASE DGCM-RELATED"/>
    <property type="match status" value="1"/>
</dbReference>
<keyword evidence="3" id="KW-1185">Reference proteome</keyword>
<dbReference type="Proteomes" id="UP000603200">
    <property type="component" value="Unassembled WGS sequence"/>
</dbReference>
<dbReference type="SUPFAM" id="SSF55073">
    <property type="entry name" value="Nucleotide cyclase"/>
    <property type="match status" value="1"/>
</dbReference>
<evidence type="ECO:0000313" key="2">
    <source>
        <dbReference type="EMBL" id="GIE21297.1"/>
    </source>
</evidence>
<protein>
    <recommendedName>
        <fullName evidence="1">GGDEF domain-containing protein</fullName>
    </recommendedName>
</protein>
<name>A0ABQ3ZRW8_9ACTN</name>
<dbReference type="NCBIfam" id="TIGR00254">
    <property type="entry name" value="GGDEF"/>
    <property type="match status" value="1"/>
</dbReference>
<sequence>MATDRLPALILPYGPHAQLALHVHDLTIQGRQGETLRAADAAEGVATALGDLRTVQSIKLGRMYALIALGRLQEALTVGESITMAGPRSTDAKILADTAEVLIRMGRVDEGLHHLARAMVVLETAPRGSVRYVSAMSSLCDAARVAELFELADECLRIPDGILDFSDLYRSSADLQRAELRLEWGLRLEQVGRPDEATRLYETAVVLLERWAAPDAPLSNALLALGLAKTGRHDEALKIVHSLLLPMRLDGQDHEARLLHLAHGVVLRDTGDLPGARREFVAADELAVLPGERLIYRYELAVLATLEVPGAAARSMLAALRGQVEMLWRLRLDRRMMLQQAYRRVELEAARSTADHAATSDALTGLGNRRMFDRRMASMAGTRALLLIDVDRFKSINDDFSHGIGDRVLAEIAAVLRAHCRHDEIAIRFGGDEFALFLTTEEPESRQAAERIRKVILARDWTTIAPGLRVTLSMGLAVCHPGESSEDLYTRADANLYAAKRAGRNRLAVA</sequence>
<comment type="caution">
    <text evidence="2">The sequence shown here is derived from an EMBL/GenBank/DDBJ whole genome shotgun (WGS) entry which is preliminary data.</text>
</comment>
<evidence type="ECO:0000313" key="3">
    <source>
        <dbReference type="Proteomes" id="UP000603200"/>
    </source>
</evidence>
<dbReference type="InterPro" id="IPR043128">
    <property type="entry name" value="Rev_trsase/Diguanyl_cyclase"/>
</dbReference>
<organism evidence="2 3">
    <name type="scientific">Winogradskya humida</name>
    <dbReference type="NCBI Taxonomy" id="113566"/>
    <lineage>
        <taxon>Bacteria</taxon>
        <taxon>Bacillati</taxon>
        <taxon>Actinomycetota</taxon>
        <taxon>Actinomycetes</taxon>
        <taxon>Micromonosporales</taxon>
        <taxon>Micromonosporaceae</taxon>
        <taxon>Winogradskya</taxon>
    </lineage>
</organism>
<dbReference type="RefSeq" id="WP_203838425.1">
    <property type="nucleotide sequence ID" value="NZ_BAAATV010000026.1"/>
</dbReference>
<dbReference type="InterPro" id="IPR050469">
    <property type="entry name" value="Diguanylate_Cyclase"/>
</dbReference>
<dbReference type="InterPro" id="IPR000160">
    <property type="entry name" value="GGDEF_dom"/>
</dbReference>
<dbReference type="SMART" id="SM00267">
    <property type="entry name" value="GGDEF"/>
    <property type="match status" value="1"/>
</dbReference>
<dbReference type="Gene3D" id="1.25.40.10">
    <property type="entry name" value="Tetratricopeptide repeat domain"/>
    <property type="match status" value="1"/>
</dbReference>
<dbReference type="Pfam" id="PF00990">
    <property type="entry name" value="GGDEF"/>
    <property type="match status" value="1"/>
</dbReference>
<dbReference type="EMBL" id="BOMN01000056">
    <property type="protein sequence ID" value="GIE21297.1"/>
    <property type="molecule type" value="Genomic_DNA"/>
</dbReference>
<accession>A0ABQ3ZRW8</accession>
<gene>
    <name evidence="2" type="ORF">Ahu01nite_043990</name>
</gene>
<dbReference type="Gene3D" id="3.30.70.270">
    <property type="match status" value="1"/>
</dbReference>
<dbReference type="PROSITE" id="PS50887">
    <property type="entry name" value="GGDEF"/>
    <property type="match status" value="1"/>
</dbReference>
<dbReference type="SUPFAM" id="SSF48452">
    <property type="entry name" value="TPR-like"/>
    <property type="match status" value="1"/>
</dbReference>
<dbReference type="InterPro" id="IPR029787">
    <property type="entry name" value="Nucleotide_cyclase"/>
</dbReference>